<dbReference type="InterPro" id="IPR012990">
    <property type="entry name" value="Beta-sandwich_Sec23_24"/>
</dbReference>
<dbReference type="AlphaFoldDB" id="A0AAF5CZP7"/>
<dbReference type="GO" id="GO:0008270">
    <property type="term" value="F:zinc ion binding"/>
    <property type="evidence" value="ECO:0007669"/>
    <property type="project" value="InterPro"/>
</dbReference>
<dbReference type="PANTHER" id="PTHR13803">
    <property type="entry name" value="SEC24-RELATED PROTEIN"/>
    <property type="match status" value="1"/>
</dbReference>
<dbReference type="InterPro" id="IPR006896">
    <property type="entry name" value="Sec23/24_trunk_dom"/>
</dbReference>
<dbReference type="PANTHER" id="PTHR13803:SF4">
    <property type="entry name" value="SECRETORY 24CD, ISOFORM C"/>
    <property type="match status" value="1"/>
</dbReference>
<evidence type="ECO:0000313" key="10">
    <source>
        <dbReference type="WBParaSite" id="TCONS_00004104.p1"/>
    </source>
</evidence>
<dbReference type="Pfam" id="PF04810">
    <property type="entry name" value="zf-Sec23_Sec24"/>
    <property type="match status" value="1"/>
</dbReference>
<dbReference type="SUPFAM" id="SSF81995">
    <property type="entry name" value="beta-sandwich domain of Sec23/24"/>
    <property type="match status" value="1"/>
</dbReference>
<evidence type="ECO:0000256" key="2">
    <source>
        <dbReference type="ARBA" id="ARBA00004397"/>
    </source>
</evidence>
<dbReference type="InterPro" id="IPR036175">
    <property type="entry name" value="Sec23/24_helical_dom_sf"/>
</dbReference>
<dbReference type="GO" id="GO:0000149">
    <property type="term" value="F:SNARE binding"/>
    <property type="evidence" value="ECO:0007669"/>
    <property type="project" value="TreeGrafter"/>
</dbReference>
<dbReference type="InterPro" id="IPR006895">
    <property type="entry name" value="Znf_Sec23_Sec24"/>
</dbReference>
<dbReference type="Proteomes" id="UP000035681">
    <property type="component" value="Unplaced"/>
</dbReference>
<keyword evidence="9" id="KW-1185">Reference proteome</keyword>
<dbReference type="SUPFAM" id="SSF53300">
    <property type="entry name" value="vWA-like"/>
    <property type="match status" value="1"/>
</dbReference>
<dbReference type="InterPro" id="IPR036174">
    <property type="entry name" value="Znf_Sec23_Sec24_sf"/>
</dbReference>
<proteinExistence type="inferred from homology"/>
<evidence type="ECO:0000256" key="1">
    <source>
        <dbReference type="ARBA" id="ARBA00004299"/>
    </source>
</evidence>
<dbReference type="GO" id="GO:0090110">
    <property type="term" value="P:COPII-coated vesicle cargo loading"/>
    <property type="evidence" value="ECO:0007669"/>
    <property type="project" value="TreeGrafter"/>
</dbReference>
<dbReference type="InterPro" id="IPR006900">
    <property type="entry name" value="Sec23/24_helical_dom"/>
</dbReference>
<dbReference type="Gene3D" id="1.20.120.730">
    <property type="entry name" value="Sec23/Sec24 helical domain"/>
    <property type="match status" value="1"/>
</dbReference>
<keyword evidence="5" id="KW-0653">Protein transport</keyword>
<dbReference type="InterPro" id="IPR036180">
    <property type="entry name" value="Gelsolin-like_dom_sf"/>
</dbReference>
<keyword evidence="6" id="KW-0968">Cytoplasmic vesicle</keyword>
<evidence type="ECO:0000256" key="3">
    <source>
        <dbReference type="ARBA" id="ARBA00008334"/>
    </source>
</evidence>
<dbReference type="Pfam" id="PF00626">
    <property type="entry name" value="Gelsolin"/>
    <property type="match status" value="1"/>
</dbReference>
<dbReference type="InterPro" id="IPR036034">
    <property type="entry name" value="PDZ_sf"/>
</dbReference>
<evidence type="ECO:0000313" key="9">
    <source>
        <dbReference type="Proteomes" id="UP000035681"/>
    </source>
</evidence>
<dbReference type="Gene3D" id="3.40.50.410">
    <property type="entry name" value="von Willebrand factor, type A domain"/>
    <property type="match status" value="1"/>
</dbReference>
<feature type="region of interest" description="Disordered" evidence="7">
    <location>
        <begin position="1"/>
        <end position="26"/>
    </location>
</feature>
<dbReference type="PROSITE" id="PS50106">
    <property type="entry name" value="PDZ"/>
    <property type="match status" value="1"/>
</dbReference>
<dbReference type="Pfam" id="PF08033">
    <property type="entry name" value="Sec23_BS"/>
    <property type="match status" value="1"/>
</dbReference>
<evidence type="ECO:0000256" key="5">
    <source>
        <dbReference type="ARBA" id="ARBA00022927"/>
    </source>
</evidence>
<evidence type="ECO:0000256" key="4">
    <source>
        <dbReference type="ARBA" id="ARBA00022448"/>
    </source>
</evidence>
<evidence type="ECO:0000256" key="6">
    <source>
        <dbReference type="ARBA" id="ARBA00023329"/>
    </source>
</evidence>
<dbReference type="Gene3D" id="2.60.40.1670">
    <property type="entry name" value="beta-sandwich domain of Sec23/24"/>
    <property type="match status" value="1"/>
</dbReference>
<dbReference type="GO" id="GO:0030127">
    <property type="term" value="C:COPII vesicle coat"/>
    <property type="evidence" value="ECO:0007669"/>
    <property type="project" value="InterPro"/>
</dbReference>
<comment type="similarity">
    <text evidence="3">Belongs to the SEC23/SEC24 family. SEC24 subfamily.</text>
</comment>
<dbReference type="Gene3D" id="3.40.20.10">
    <property type="entry name" value="Severin"/>
    <property type="match status" value="1"/>
</dbReference>
<comment type="subcellular location">
    <subcellularLocation>
        <location evidence="1">Cytoplasmic vesicle</location>
        <location evidence="1">COPII-coated vesicle membrane</location>
        <topology evidence="1">Peripheral membrane protein</topology>
        <orientation evidence="1">Cytoplasmic side</orientation>
    </subcellularLocation>
    <subcellularLocation>
        <location evidence="2">Endoplasmic reticulum membrane</location>
        <topology evidence="2">Peripheral membrane protein</topology>
        <orientation evidence="2">Cytoplasmic side</orientation>
    </subcellularLocation>
</comment>
<dbReference type="SMART" id="SM00228">
    <property type="entry name" value="PDZ"/>
    <property type="match status" value="2"/>
</dbReference>
<dbReference type="InterPro" id="IPR050550">
    <property type="entry name" value="SEC23_SEC24_subfamily"/>
</dbReference>
<evidence type="ECO:0000259" key="8">
    <source>
        <dbReference type="PROSITE" id="PS50106"/>
    </source>
</evidence>
<protein>
    <submittedName>
        <fullName evidence="10">PDZ domain-containing protein</fullName>
    </submittedName>
</protein>
<dbReference type="SUPFAM" id="SSF82919">
    <property type="entry name" value="Zn-finger domain of Sec23/24"/>
    <property type="match status" value="1"/>
</dbReference>
<dbReference type="GO" id="GO:0006886">
    <property type="term" value="P:intracellular protein transport"/>
    <property type="evidence" value="ECO:0007669"/>
    <property type="project" value="InterPro"/>
</dbReference>
<dbReference type="SUPFAM" id="SSF82754">
    <property type="entry name" value="C-terminal, gelsolin-like domain of Sec23/24"/>
    <property type="match status" value="1"/>
</dbReference>
<dbReference type="InterPro" id="IPR036465">
    <property type="entry name" value="vWFA_dom_sf"/>
</dbReference>
<dbReference type="InterPro" id="IPR001478">
    <property type="entry name" value="PDZ"/>
</dbReference>
<dbReference type="SUPFAM" id="SSF50156">
    <property type="entry name" value="PDZ domain-like"/>
    <property type="match status" value="1"/>
</dbReference>
<accession>A0AAF5CZP7</accession>
<keyword evidence="4" id="KW-0813">Transport</keyword>
<feature type="compositionally biased region" description="Polar residues" evidence="7">
    <location>
        <begin position="7"/>
        <end position="16"/>
    </location>
</feature>
<dbReference type="Pfam" id="PF04815">
    <property type="entry name" value="Sec23_helical"/>
    <property type="match status" value="1"/>
</dbReference>
<dbReference type="GO" id="GO:0070971">
    <property type="term" value="C:endoplasmic reticulum exit site"/>
    <property type="evidence" value="ECO:0007669"/>
    <property type="project" value="TreeGrafter"/>
</dbReference>
<dbReference type="Pfam" id="PF04811">
    <property type="entry name" value="Sec23_trunk"/>
    <property type="match status" value="1"/>
</dbReference>
<dbReference type="InterPro" id="IPR007123">
    <property type="entry name" value="Gelsolin-like_dom"/>
</dbReference>
<dbReference type="Gene3D" id="2.30.30.380">
    <property type="entry name" value="Zn-finger domain of Sec23/24"/>
    <property type="match status" value="1"/>
</dbReference>
<name>A0AAF5CZP7_STRER</name>
<dbReference type="GO" id="GO:0005789">
    <property type="term" value="C:endoplasmic reticulum membrane"/>
    <property type="evidence" value="ECO:0007669"/>
    <property type="project" value="UniProtKB-SubCell"/>
</dbReference>
<sequence length="1248" mass="141580">LSMGIPDQTSTSTPGQTPLGFPRPPSMDVSGYPPMNMPKIPLMGPPAQLQMNTPEQLQMNFVRQQPMNVPVQQPMNMPVQQLINAPGQVPMNFPRQAAPMNIPMQQPMNFPGQQSMNMPVQQPMNFPRQAPMNFPGQAPMNIPGQQPMNMPMQQPMNMPMQQSMNVPGQAPMNIPGQVPMGMPGPPSIDMPGPPTIMNEVKQNNKLDPEHLPSVVKVREDDKIEKSGFFLTGYPTAELPPLITTECTFQDQGNASPRFIQSTLYNVPTTSDILNVSHLPFAVTCRPFTKPMVNELTPPIAKNSDNGPVRCQRCRAYMCPFMKFTDGGRKFKCSFCDGLTSIPDDYFCHIDNFGRRVDMMDHPEFSLGSYEFVANESYCRNNVQPNAPAFIFMLDVSYNAIQNGLVDIFCKNFKNLLSQLPKNENQNKSTMKVGFVTYDNRLHFYNLSSKSKRPEMSIVSDVNDIFIPYVEGFLVDASEAEGNIEKILNEIPNIFGTSKVTEICFGPIIQAGLYALKTTDRSGKIFVFHTSLPTYEAPGKLVYRGNKNNSGIDKEDPATLSSNVDYYTNLGKECVKNGVSVDLFLFPNSFIDITSLSPLISISGGHLYKYQYFNASNEGELFLSDLQKSISRKIGFDAIMRVRTSYGLRPYSFYGHFLMQNSTDMEFGSIDSDKEVLIDIQYDDKLPKDSPCYIQAALLYTSVSGERRICIHNISLNTTNNYSEVYKKINNDTLITYLYKYGESIIKTKDKETTYRDKCTENSPIGQLILPECLKLLPVYYGSILKNDGLIGGSDLTVDDKAWLRHLIGGLTTNNIISFLYPRIIPVTGVCLENQNTELYIPSEVRGSYEYLKSNEAYLIKSGIQIFLWIGQEVNIEWIQSIFNVDDYTDINTSIYDIPEYDNSYSRGLRQLTKIIKNDVVCHSKVKIVLQNDPLESWMKRFLVEDRFSGQSYSYVDALCTLHREILSKKSIKNNTFNLILKKILIQNEILGITPSENLTIINIQKGTLADGIFKIGDKICNINGKNVSNISELEYFFNTFIETLNITVERNDKQENILKKQLSFIGEDECSIVKREGFDYFNVMLFANNHRKFKLKDFRNRIIISKIKKYNEGVCNIQVGDQICCINNMPVTDKKVCKKLIKHFLMNEGEVSLIICRPISGKAIDEVNEILCKKKYYQTSLKMNDDIKEIIKRECKRIHQNNVNDVTGILSNGLNEEYQTVSFDTNIQEFKIASDTEGKELKKVKRKF</sequence>
<feature type="domain" description="PDZ" evidence="8">
    <location>
        <begin position="977"/>
        <end position="1034"/>
    </location>
</feature>
<dbReference type="WBParaSite" id="TCONS_00004104.p1">
    <property type="protein sequence ID" value="TCONS_00004104.p1"/>
    <property type="gene ID" value="XLOC_001090"/>
</dbReference>
<organism evidence="9 10">
    <name type="scientific">Strongyloides stercoralis</name>
    <name type="common">Threadworm</name>
    <dbReference type="NCBI Taxonomy" id="6248"/>
    <lineage>
        <taxon>Eukaryota</taxon>
        <taxon>Metazoa</taxon>
        <taxon>Ecdysozoa</taxon>
        <taxon>Nematoda</taxon>
        <taxon>Chromadorea</taxon>
        <taxon>Rhabditida</taxon>
        <taxon>Tylenchina</taxon>
        <taxon>Panagrolaimomorpha</taxon>
        <taxon>Strongyloidoidea</taxon>
        <taxon>Strongyloididae</taxon>
        <taxon>Strongyloides</taxon>
    </lineage>
</organism>
<dbReference type="SUPFAM" id="SSF81811">
    <property type="entry name" value="Helical domain of Sec23/24"/>
    <property type="match status" value="1"/>
</dbReference>
<evidence type="ECO:0000256" key="7">
    <source>
        <dbReference type="SAM" id="MobiDB-lite"/>
    </source>
</evidence>
<reference evidence="10" key="1">
    <citation type="submission" date="2024-02" db="UniProtKB">
        <authorList>
            <consortium name="WormBaseParasite"/>
        </authorList>
    </citation>
    <scope>IDENTIFICATION</scope>
</reference>
<dbReference type="InterPro" id="IPR029006">
    <property type="entry name" value="ADF-H/Gelsolin-like_dom_sf"/>
</dbReference>